<gene>
    <name evidence="2" type="ORF">RDB_LOCUS34924</name>
</gene>
<keyword evidence="1" id="KW-0472">Membrane</keyword>
<keyword evidence="1" id="KW-0812">Transmembrane</keyword>
<evidence type="ECO:0000313" key="3">
    <source>
        <dbReference type="Proteomes" id="UP000663846"/>
    </source>
</evidence>
<evidence type="ECO:0000256" key="1">
    <source>
        <dbReference type="SAM" id="Phobius"/>
    </source>
</evidence>
<feature type="transmembrane region" description="Helical" evidence="1">
    <location>
        <begin position="57"/>
        <end position="81"/>
    </location>
</feature>
<protein>
    <submittedName>
        <fullName evidence="2">Uncharacterized protein</fullName>
    </submittedName>
</protein>
<dbReference type="EMBL" id="CAJMWS010000220">
    <property type="protein sequence ID" value="CAE6381783.1"/>
    <property type="molecule type" value="Genomic_DNA"/>
</dbReference>
<evidence type="ECO:0000313" key="2">
    <source>
        <dbReference type="EMBL" id="CAE6381783.1"/>
    </source>
</evidence>
<feature type="transmembrane region" description="Helical" evidence="1">
    <location>
        <begin position="101"/>
        <end position="122"/>
    </location>
</feature>
<proteinExistence type="predicted"/>
<dbReference type="AlphaFoldDB" id="A0A8H2WK84"/>
<dbReference type="Proteomes" id="UP000663846">
    <property type="component" value="Unassembled WGS sequence"/>
</dbReference>
<feature type="transmembrane region" description="Helical" evidence="1">
    <location>
        <begin position="6"/>
        <end position="24"/>
    </location>
</feature>
<name>A0A8H2WK84_9AGAM</name>
<keyword evidence="1" id="KW-1133">Transmembrane helix</keyword>
<organism evidence="2 3">
    <name type="scientific">Rhizoctonia solani</name>
    <dbReference type="NCBI Taxonomy" id="456999"/>
    <lineage>
        <taxon>Eukaryota</taxon>
        <taxon>Fungi</taxon>
        <taxon>Dikarya</taxon>
        <taxon>Basidiomycota</taxon>
        <taxon>Agaricomycotina</taxon>
        <taxon>Agaricomycetes</taxon>
        <taxon>Cantharellales</taxon>
        <taxon>Ceratobasidiaceae</taxon>
        <taxon>Rhizoctonia</taxon>
    </lineage>
</organism>
<sequence>MGMLANNSYFIIPIAFGLTILHHITIHRLLTREYVASTNMVLSLETRFRCLRHVANFGLVLVLAMAWLAGSIVTVCVHALNLSETWPDKNKLPPANVITDLGSTTLAVIESGMLFAVLFLCWELKNEVKFELSKVIPLERIQPV</sequence>
<comment type="caution">
    <text evidence="2">The sequence shown here is derived from an EMBL/GenBank/DDBJ whole genome shotgun (WGS) entry which is preliminary data.</text>
</comment>
<reference evidence="2" key="1">
    <citation type="submission" date="2021-01" db="EMBL/GenBank/DDBJ databases">
        <authorList>
            <person name="Kaushik A."/>
        </authorList>
    </citation>
    <scope>NUCLEOTIDE SEQUENCE</scope>
    <source>
        <strain evidence="2">AG1-1C</strain>
    </source>
</reference>
<accession>A0A8H2WK84</accession>